<dbReference type="RefSeq" id="WP_124776166.1">
    <property type="nucleotide sequence ID" value="NZ_RQZA01000002.1"/>
</dbReference>
<dbReference type="AlphaFoldDB" id="A0A3P1VE18"/>
<dbReference type="EMBL" id="RQZA01000002">
    <property type="protein sequence ID" value="RRD31876.1"/>
    <property type="molecule type" value="Genomic_DNA"/>
</dbReference>
<evidence type="ECO:0000313" key="1">
    <source>
        <dbReference type="EMBL" id="RRD31876.1"/>
    </source>
</evidence>
<name>A0A3P1VE18_9STRE</name>
<accession>A0A3P1VE18</accession>
<reference evidence="1 2" key="1">
    <citation type="submission" date="2018-11" db="EMBL/GenBank/DDBJ databases">
        <title>Genomes From Bacteria Associated with the Canine Oral Cavity: a Test Case for Automated Genome-Based Taxonomic Assignment.</title>
        <authorList>
            <person name="Coil D.A."/>
            <person name="Jospin G."/>
            <person name="Darling A.E."/>
            <person name="Wallis C."/>
            <person name="Davis I.J."/>
            <person name="Harris S."/>
            <person name="Eisen J.A."/>
            <person name="Holcombe L.J."/>
            <person name="O'Flynn C."/>
        </authorList>
    </citation>
    <scope>NUCLEOTIDE SEQUENCE [LARGE SCALE GENOMIC DNA]</scope>
    <source>
        <strain evidence="1 2">OH4621_COT-116</strain>
    </source>
</reference>
<gene>
    <name evidence="1" type="ORF">EII38_03755</name>
</gene>
<dbReference type="STRING" id="1123309.GCA_000377005_01107"/>
<dbReference type="SUPFAM" id="SSF109797">
    <property type="entry name" value="Bacteriocin immunity protein-like"/>
    <property type="match status" value="1"/>
</dbReference>
<sequence length="101" mass="12139">MFLTNSRQKRDGYYRQIEQIYNNKHIIISSKLRKELLSSAKGLQNGEQISYLAYKLYPFVCDEILENKSNKNELMILKKYLEKTRWKYYWGTVLGMAFVRS</sequence>
<proteinExistence type="predicted"/>
<dbReference type="Proteomes" id="UP000281771">
    <property type="component" value="Unassembled WGS sequence"/>
</dbReference>
<protein>
    <submittedName>
        <fullName evidence="1">Bacteriocin immunity protein</fullName>
    </submittedName>
</protein>
<keyword evidence="2" id="KW-1185">Reference proteome</keyword>
<comment type="caution">
    <text evidence="1">The sequence shown here is derived from an EMBL/GenBank/DDBJ whole genome shotgun (WGS) entry which is preliminary data.</text>
</comment>
<evidence type="ECO:0000313" key="2">
    <source>
        <dbReference type="Proteomes" id="UP000281771"/>
    </source>
</evidence>
<organism evidence="1 2">
    <name type="scientific">Streptococcus minor</name>
    <dbReference type="NCBI Taxonomy" id="229549"/>
    <lineage>
        <taxon>Bacteria</taxon>
        <taxon>Bacillati</taxon>
        <taxon>Bacillota</taxon>
        <taxon>Bacilli</taxon>
        <taxon>Lactobacillales</taxon>
        <taxon>Streptococcaceae</taxon>
        <taxon>Streptococcus</taxon>
    </lineage>
</organism>